<organism evidence="2 3">
    <name type="scientific">Deinococcus cellulosilyticus (strain DSM 18568 / NBRC 106333 / KACC 11606 / 5516J-15)</name>
    <dbReference type="NCBI Taxonomy" id="1223518"/>
    <lineage>
        <taxon>Bacteria</taxon>
        <taxon>Thermotogati</taxon>
        <taxon>Deinococcota</taxon>
        <taxon>Deinococci</taxon>
        <taxon>Deinococcales</taxon>
        <taxon>Deinococcaceae</taxon>
        <taxon>Deinococcus</taxon>
    </lineage>
</organism>
<dbReference type="AlphaFoldDB" id="A0A511N497"/>
<dbReference type="PANTHER" id="PTHR48100">
    <property type="entry name" value="BROAD-SPECIFICITY PHOSPHATASE YOR283W-RELATED"/>
    <property type="match status" value="1"/>
</dbReference>
<dbReference type="SUPFAM" id="SSF53254">
    <property type="entry name" value="Phosphoglycerate mutase-like"/>
    <property type="match status" value="1"/>
</dbReference>
<protein>
    <submittedName>
        <fullName evidence="2">Phosphoglycerate mutase</fullName>
    </submittedName>
</protein>
<dbReference type="Pfam" id="PF00300">
    <property type="entry name" value="His_Phos_1"/>
    <property type="match status" value="1"/>
</dbReference>
<dbReference type="GO" id="GO:0005737">
    <property type="term" value="C:cytoplasm"/>
    <property type="evidence" value="ECO:0007669"/>
    <property type="project" value="TreeGrafter"/>
</dbReference>
<name>A0A511N497_DEIC1</name>
<reference evidence="2 3" key="1">
    <citation type="submission" date="2019-07" db="EMBL/GenBank/DDBJ databases">
        <title>Whole genome shotgun sequence of Deinococcus cellulosilyticus NBRC 106333.</title>
        <authorList>
            <person name="Hosoyama A."/>
            <person name="Uohara A."/>
            <person name="Ohji S."/>
            <person name="Ichikawa N."/>
        </authorList>
    </citation>
    <scope>NUCLEOTIDE SEQUENCE [LARGE SCALE GENOMIC DNA]</scope>
    <source>
        <strain evidence="2 3">NBRC 106333</strain>
    </source>
</reference>
<dbReference type="GO" id="GO:0016791">
    <property type="term" value="F:phosphatase activity"/>
    <property type="evidence" value="ECO:0007669"/>
    <property type="project" value="TreeGrafter"/>
</dbReference>
<dbReference type="Proteomes" id="UP000321306">
    <property type="component" value="Unassembled WGS sequence"/>
</dbReference>
<dbReference type="Gene3D" id="3.40.50.1240">
    <property type="entry name" value="Phosphoglycerate mutase-like"/>
    <property type="match status" value="1"/>
</dbReference>
<dbReference type="InterPro" id="IPR050275">
    <property type="entry name" value="PGM_Phosphatase"/>
</dbReference>
<evidence type="ECO:0000313" key="2">
    <source>
        <dbReference type="EMBL" id="GEM47700.1"/>
    </source>
</evidence>
<feature type="binding site" evidence="1">
    <location>
        <position position="72"/>
    </location>
    <ligand>
        <name>substrate</name>
    </ligand>
</feature>
<sequence length="220" mass="24288">MIPQAAGYSLKDSMKITFLRHGRSRADDENVIEGRYDSPLTAAGIQQAELLAAYWRENNPGFDHAECSTLSRARQTAEIVCDALGLIPTPVEEWMEFDNTPIAGMTHEAAQQKYPIPAFRHRYQKFTPDGGESEDAFRRRAATALEQVFQSGAENALVVAHGGVLNMALRALVGCPDHVIFPFGDTAFTVVEVSRNSERVVLRAVAQQPHLAAHPELLNF</sequence>
<dbReference type="InterPro" id="IPR029033">
    <property type="entry name" value="His_PPase_superfam"/>
</dbReference>
<gene>
    <name evidence="2" type="ORF">DC3_33350</name>
</gene>
<evidence type="ECO:0000313" key="3">
    <source>
        <dbReference type="Proteomes" id="UP000321306"/>
    </source>
</evidence>
<dbReference type="InterPro" id="IPR013078">
    <property type="entry name" value="His_Pase_superF_clade-1"/>
</dbReference>
<dbReference type="CDD" id="cd07067">
    <property type="entry name" value="HP_PGM_like"/>
    <property type="match status" value="1"/>
</dbReference>
<evidence type="ECO:0000256" key="1">
    <source>
        <dbReference type="PIRSR" id="PIRSR613078-2"/>
    </source>
</evidence>
<dbReference type="EMBL" id="BJXB01000015">
    <property type="protein sequence ID" value="GEM47700.1"/>
    <property type="molecule type" value="Genomic_DNA"/>
</dbReference>
<keyword evidence="3" id="KW-1185">Reference proteome</keyword>
<accession>A0A511N497</accession>
<dbReference type="SMART" id="SM00855">
    <property type="entry name" value="PGAM"/>
    <property type="match status" value="1"/>
</dbReference>
<proteinExistence type="predicted"/>
<comment type="caution">
    <text evidence="2">The sequence shown here is derived from an EMBL/GenBank/DDBJ whole genome shotgun (WGS) entry which is preliminary data.</text>
</comment>
<dbReference type="PANTHER" id="PTHR48100:SF1">
    <property type="entry name" value="HISTIDINE PHOSPHATASE FAMILY PROTEIN-RELATED"/>
    <property type="match status" value="1"/>
</dbReference>